<name>W2L1D8_PHYNI</name>
<dbReference type="Proteomes" id="UP000054423">
    <property type="component" value="Unassembled WGS sequence"/>
</dbReference>
<sequence>MQKNTFLAMAPPKTWTVSDELLQRRKKIVPIPTREAYESWSLGQLKLACTSRKLNAVKNTNKEGRVALLDAYDTHKSNTQNTVQQQRSNARRGREEEEKRTKNCMFRVLNVIFSESFFNGLLTSGNQLSRSEFDQGGSTFWGMLRQRSAKRTSCTKPRSPPTPSWTTSIRRRRLSIQVASSTECGAKSAAILRGAEAGSKKSGEHGEDFWSFCAGRADVFYLHKWCEHRRAGREFCSANIYSDNEDDSQKEGASRGKKGKRKRRNSSQAEILASLTESVGEMAAANESSEAQEATWKEQALLVREKRISRRLEMLHTIVERTNGNIFEFKKHLQEHKDDSDEDEFDAEELLVQERSKRQRLMDQIEELEYEVVANVQLQQML</sequence>
<evidence type="ECO:0000313" key="2">
    <source>
        <dbReference type="EMBL" id="ETL91167.1"/>
    </source>
</evidence>
<feature type="region of interest" description="Disordered" evidence="1">
    <location>
        <begin position="74"/>
        <end position="100"/>
    </location>
</feature>
<dbReference type="OrthoDB" id="124632at2759"/>
<gene>
    <name evidence="2" type="ORF">L917_10261</name>
</gene>
<protein>
    <submittedName>
        <fullName evidence="2">Uncharacterized protein</fullName>
    </submittedName>
</protein>
<dbReference type="EMBL" id="KI680150">
    <property type="protein sequence ID" value="ETL91167.1"/>
    <property type="molecule type" value="Genomic_DNA"/>
</dbReference>
<dbReference type="VEuPathDB" id="FungiDB:PPTG_02061"/>
<organism evidence="2">
    <name type="scientific">Phytophthora nicotianae</name>
    <name type="common">Potato buckeye rot agent</name>
    <name type="synonym">Phytophthora parasitica</name>
    <dbReference type="NCBI Taxonomy" id="4792"/>
    <lineage>
        <taxon>Eukaryota</taxon>
        <taxon>Sar</taxon>
        <taxon>Stramenopiles</taxon>
        <taxon>Oomycota</taxon>
        <taxon>Peronosporomycetes</taxon>
        <taxon>Peronosporales</taxon>
        <taxon>Peronosporaceae</taxon>
        <taxon>Phytophthora</taxon>
    </lineage>
</organism>
<feature type="compositionally biased region" description="Polar residues" evidence="1">
    <location>
        <begin position="77"/>
        <end position="88"/>
    </location>
</feature>
<evidence type="ECO:0000256" key="1">
    <source>
        <dbReference type="SAM" id="MobiDB-lite"/>
    </source>
</evidence>
<feature type="compositionally biased region" description="Basic residues" evidence="1">
    <location>
        <begin position="255"/>
        <end position="265"/>
    </location>
</feature>
<feature type="region of interest" description="Disordered" evidence="1">
    <location>
        <begin position="242"/>
        <end position="269"/>
    </location>
</feature>
<proteinExistence type="predicted"/>
<reference evidence="2" key="1">
    <citation type="submission" date="2013-11" db="EMBL/GenBank/DDBJ databases">
        <title>The Genome Sequence of Phytophthora parasitica CHvinca01.</title>
        <authorList>
            <consortium name="The Broad Institute Genomics Platform"/>
            <person name="Russ C."/>
            <person name="Tyler B."/>
            <person name="Panabieres F."/>
            <person name="Shan W."/>
            <person name="Tripathy S."/>
            <person name="Grunwald N."/>
            <person name="Machado M."/>
            <person name="Johnson C.S."/>
            <person name="Arredondo F."/>
            <person name="Hong C."/>
            <person name="Coffey M."/>
            <person name="Young S.K."/>
            <person name="Zeng Q."/>
            <person name="Gargeya S."/>
            <person name="Fitzgerald M."/>
            <person name="Abouelleil A."/>
            <person name="Alvarado L."/>
            <person name="Chapman S.B."/>
            <person name="Gainer-Dewar J."/>
            <person name="Goldberg J."/>
            <person name="Griggs A."/>
            <person name="Gujja S."/>
            <person name="Hansen M."/>
            <person name="Howarth C."/>
            <person name="Imamovic A."/>
            <person name="Ireland A."/>
            <person name="Larimer J."/>
            <person name="McCowan C."/>
            <person name="Murphy C."/>
            <person name="Pearson M."/>
            <person name="Poon T.W."/>
            <person name="Priest M."/>
            <person name="Roberts A."/>
            <person name="Saif S."/>
            <person name="Shea T."/>
            <person name="Sykes S."/>
            <person name="Wortman J."/>
            <person name="Nusbaum C."/>
            <person name="Birren B."/>
        </authorList>
    </citation>
    <scope>NUCLEOTIDE SEQUENCE [LARGE SCALE GENOMIC DNA]</scope>
    <source>
        <strain evidence="2">CHvinca01</strain>
    </source>
</reference>
<dbReference type="AlphaFoldDB" id="W2L1D8"/>
<accession>W2L1D8</accession>